<dbReference type="Proteomes" id="UP000620075">
    <property type="component" value="Unassembled WGS sequence"/>
</dbReference>
<keyword evidence="5" id="KW-0547">Nucleotide-binding</keyword>
<feature type="domain" description="ABC transporter" evidence="9">
    <location>
        <begin position="5"/>
        <end position="259"/>
    </location>
</feature>
<dbReference type="PROSITE" id="PS50893">
    <property type="entry name" value="ABC_TRANSPORTER_2"/>
    <property type="match status" value="1"/>
</dbReference>
<accession>A0A934KG85</accession>
<sequence>MAPLLQVEDLKTHFHLRDGVVKAVDGITFHVDKGETVGIVGESGSGKSITSLSIMRLVPEPGRIVHGRILFGANGQPKDVVKMTDEEIRDFRGSDVSMIFQDPMTSLNPVLRIGFQVREAMSAHDRFSDEQSKSRVVPLLKKVRIPGAADRTKAFPHQFSGGMRQRVMIAMGLSNEPSLLIADEPTTALDVTVQAQIIELLRDLNREMGTAIILITHNLAVVASICTRVIVMYAGRIVEEGYTRDIFKNPQHPYTWSLLRSMPRLDAARHSKLLTISGLPPDMSNPPPGCKFHPRCRFRVDRCLEEEPPLGEVGPNQFARCWVLMRNALVTQPEKAAAAEVPIPPLTAEPAQIDQRSEPDRPGAVKA</sequence>
<dbReference type="CDD" id="cd03257">
    <property type="entry name" value="ABC_NikE_OppD_transporters"/>
    <property type="match status" value="1"/>
</dbReference>
<feature type="region of interest" description="Disordered" evidence="8">
    <location>
        <begin position="335"/>
        <end position="367"/>
    </location>
</feature>
<comment type="subcellular location">
    <subcellularLocation>
        <location evidence="1">Cell membrane</location>
        <topology evidence="1">Peripheral membrane protein</topology>
    </subcellularLocation>
</comment>
<evidence type="ECO:0000256" key="2">
    <source>
        <dbReference type="ARBA" id="ARBA00005417"/>
    </source>
</evidence>
<reference evidence="10 11" key="1">
    <citation type="submission" date="2020-10" db="EMBL/GenBank/DDBJ databases">
        <title>Ca. Dormibacterota MAGs.</title>
        <authorList>
            <person name="Montgomery K."/>
        </authorList>
    </citation>
    <scope>NUCLEOTIDE SEQUENCE [LARGE SCALE GENOMIC DNA]</scope>
    <source>
        <strain evidence="10">SC8811_S16_3</strain>
    </source>
</reference>
<evidence type="ECO:0000313" key="10">
    <source>
        <dbReference type="EMBL" id="MBJ7602033.1"/>
    </source>
</evidence>
<dbReference type="GO" id="GO:0005886">
    <property type="term" value="C:plasma membrane"/>
    <property type="evidence" value="ECO:0007669"/>
    <property type="project" value="UniProtKB-SubCell"/>
</dbReference>
<comment type="similarity">
    <text evidence="2">Belongs to the ABC transporter superfamily.</text>
</comment>
<evidence type="ECO:0000256" key="4">
    <source>
        <dbReference type="ARBA" id="ARBA00022475"/>
    </source>
</evidence>
<evidence type="ECO:0000313" key="11">
    <source>
        <dbReference type="Proteomes" id="UP000620075"/>
    </source>
</evidence>
<dbReference type="InterPro" id="IPR027417">
    <property type="entry name" value="P-loop_NTPase"/>
</dbReference>
<evidence type="ECO:0000256" key="6">
    <source>
        <dbReference type="ARBA" id="ARBA00022840"/>
    </source>
</evidence>
<evidence type="ECO:0000256" key="7">
    <source>
        <dbReference type="ARBA" id="ARBA00023136"/>
    </source>
</evidence>
<evidence type="ECO:0000256" key="3">
    <source>
        <dbReference type="ARBA" id="ARBA00022448"/>
    </source>
</evidence>
<dbReference type="PROSITE" id="PS00211">
    <property type="entry name" value="ABC_TRANSPORTER_1"/>
    <property type="match status" value="1"/>
</dbReference>
<dbReference type="InterPro" id="IPR003439">
    <property type="entry name" value="ABC_transporter-like_ATP-bd"/>
</dbReference>
<keyword evidence="6 10" id="KW-0067">ATP-binding</keyword>
<dbReference type="InterPro" id="IPR050388">
    <property type="entry name" value="ABC_Ni/Peptide_Import"/>
</dbReference>
<evidence type="ECO:0000256" key="5">
    <source>
        <dbReference type="ARBA" id="ARBA00022741"/>
    </source>
</evidence>
<dbReference type="EMBL" id="JAEKNQ010000013">
    <property type="protein sequence ID" value="MBJ7602033.1"/>
    <property type="molecule type" value="Genomic_DNA"/>
</dbReference>
<dbReference type="GO" id="GO:0015833">
    <property type="term" value="P:peptide transport"/>
    <property type="evidence" value="ECO:0007669"/>
    <property type="project" value="InterPro"/>
</dbReference>
<dbReference type="InterPro" id="IPR017871">
    <property type="entry name" value="ABC_transporter-like_CS"/>
</dbReference>
<dbReference type="InterPro" id="IPR003593">
    <property type="entry name" value="AAA+_ATPase"/>
</dbReference>
<dbReference type="Pfam" id="PF00005">
    <property type="entry name" value="ABC_tran"/>
    <property type="match status" value="1"/>
</dbReference>
<dbReference type="FunFam" id="3.40.50.300:FF:000016">
    <property type="entry name" value="Oligopeptide ABC transporter ATP-binding component"/>
    <property type="match status" value="1"/>
</dbReference>
<dbReference type="NCBIfam" id="TIGR01727">
    <property type="entry name" value="oligo_HPY"/>
    <property type="match status" value="1"/>
</dbReference>
<organism evidence="10 11">
    <name type="scientific">Candidatus Dormiibacter inghamiae</name>
    <dbReference type="NCBI Taxonomy" id="3127013"/>
    <lineage>
        <taxon>Bacteria</taxon>
        <taxon>Bacillati</taxon>
        <taxon>Candidatus Dormiibacterota</taxon>
        <taxon>Candidatus Dormibacteria</taxon>
        <taxon>Candidatus Dormibacterales</taxon>
        <taxon>Candidatus Dormibacteraceae</taxon>
        <taxon>Candidatus Dormiibacter</taxon>
    </lineage>
</organism>
<feature type="compositionally biased region" description="Basic and acidic residues" evidence="8">
    <location>
        <begin position="355"/>
        <end position="367"/>
    </location>
</feature>
<name>A0A934KG85_9BACT</name>
<dbReference type="Gene3D" id="3.40.50.300">
    <property type="entry name" value="P-loop containing nucleotide triphosphate hydrolases"/>
    <property type="match status" value="1"/>
</dbReference>
<evidence type="ECO:0000259" key="9">
    <source>
        <dbReference type="PROSITE" id="PS50893"/>
    </source>
</evidence>
<dbReference type="InterPro" id="IPR013563">
    <property type="entry name" value="Oligopep_ABC_C"/>
</dbReference>
<keyword evidence="3" id="KW-0813">Transport</keyword>
<proteinExistence type="inferred from homology"/>
<protein>
    <submittedName>
        <fullName evidence="10">ABC transporter ATP-binding protein</fullName>
    </submittedName>
</protein>
<keyword evidence="4" id="KW-1003">Cell membrane</keyword>
<dbReference type="AlphaFoldDB" id="A0A934KG85"/>
<keyword evidence="7" id="KW-0472">Membrane</keyword>
<dbReference type="PANTHER" id="PTHR43297">
    <property type="entry name" value="OLIGOPEPTIDE TRANSPORT ATP-BINDING PROTEIN APPD"/>
    <property type="match status" value="1"/>
</dbReference>
<dbReference type="SUPFAM" id="SSF52540">
    <property type="entry name" value="P-loop containing nucleoside triphosphate hydrolases"/>
    <property type="match status" value="1"/>
</dbReference>
<evidence type="ECO:0000256" key="8">
    <source>
        <dbReference type="SAM" id="MobiDB-lite"/>
    </source>
</evidence>
<dbReference type="GO" id="GO:0016887">
    <property type="term" value="F:ATP hydrolysis activity"/>
    <property type="evidence" value="ECO:0007669"/>
    <property type="project" value="InterPro"/>
</dbReference>
<dbReference type="GO" id="GO:0005524">
    <property type="term" value="F:ATP binding"/>
    <property type="evidence" value="ECO:0007669"/>
    <property type="project" value="UniProtKB-KW"/>
</dbReference>
<evidence type="ECO:0000256" key="1">
    <source>
        <dbReference type="ARBA" id="ARBA00004202"/>
    </source>
</evidence>
<dbReference type="SMART" id="SM00382">
    <property type="entry name" value="AAA"/>
    <property type="match status" value="1"/>
</dbReference>
<gene>
    <name evidence="10" type="ORF">JF888_02370</name>
</gene>
<comment type="caution">
    <text evidence="10">The sequence shown here is derived from an EMBL/GenBank/DDBJ whole genome shotgun (WGS) entry which is preliminary data.</text>
</comment>
<dbReference type="RefSeq" id="WP_338176422.1">
    <property type="nucleotide sequence ID" value="NZ_JAEKNQ010000013.1"/>
</dbReference>
<dbReference type="PANTHER" id="PTHR43297:SF2">
    <property type="entry name" value="DIPEPTIDE TRANSPORT ATP-BINDING PROTEIN DPPD"/>
    <property type="match status" value="1"/>
</dbReference>
<dbReference type="Pfam" id="PF08352">
    <property type="entry name" value="oligo_HPY"/>
    <property type="match status" value="1"/>
</dbReference>